<dbReference type="InParanoid" id="A0A3Q3L9T5"/>
<comment type="similarity">
    <text evidence="1">Belongs to the ependymin family.</text>
</comment>
<protein>
    <submittedName>
        <fullName evidence="2">Uncharacterized protein</fullName>
    </submittedName>
</protein>
<name>A0A3Q3L9T5_9TELE</name>
<dbReference type="GO" id="GO:0005509">
    <property type="term" value="F:calcium ion binding"/>
    <property type="evidence" value="ECO:0007669"/>
    <property type="project" value="InterPro"/>
</dbReference>
<dbReference type="InterPro" id="IPR001299">
    <property type="entry name" value="Ependymin"/>
</dbReference>
<keyword evidence="3" id="KW-1185">Reference proteome</keyword>
<dbReference type="PANTHER" id="PTHR10697">
    <property type="entry name" value="MAMMALIAN EPENDYMIN-RELATED PROTEIN 1"/>
    <property type="match status" value="1"/>
</dbReference>
<reference evidence="2" key="1">
    <citation type="submission" date="2025-08" db="UniProtKB">
        <authorList>
            <consortium name="Ensembl"/>
        </authorList>
    </citation>
    <scope>IDENTIFICATION</scope>
</reference>
<organism evidence="2 3">
    <name type="scientific">Mastacembelus armatus</name>
    <name type="common">zig-zag eel</name>
    <dbReference type="NCBI Taxonomy" id="205130"/>
    <lineage>
        <taxon>Eukaryota</taxon>
        <taxon>Metazoa</taxon>
        <taxon>Chordata</taxon>
        <taxon>Craniata</taxon>
        <taxon>Vertebrata</taxon>
        <taxon>Euteleostomi</taxon>
        <taxon>Actinopterygii</taxon>
        <taxon>Neopterygii</taxon>
        <taxon>Teleostei</taxon>
        <taxon>Neoteleostei</taxon>
        <taxon>Acanthomorphata</taxon>
        <taxon>Anabantaria</taxon>
        <taxon>Synbranchiformes</taxon>
        <taxon>Mastacembelidae</taxon>
        <taxon>Mastacembelus</taxon>
    </lineage>
</organism>
<proteinExistence type="inferred from homology"/>
<dbReference type="GO" id="GO:0007160">
    <property type="term" value="P:cell-matrix adhesion"/>
    <property type="evidence" value="ECO:0007669"/>
    <property type="project" value="InterPro"/>
</dbReference>
<dbReference type="Proteomes" id="UP000261640">
    <property type="component" value="Unplaced"/>
</dbReference>
<dbReference type="PANTHER" id="PTHR10697:SF5">
    <property type="entry name" value="EPENDYMIN-RELATED"/>
    <property type="match status" value="1"/>
</dbReference>
<dbReference type="STRING" id="205130.ENSMAMP00000006269"/>
<dbReference type="AlphaFoldDB" id="A0A3Q3L9T5"/>
<reference evidence="2" key="2">
    <citation type="submission" date="2025-09" db="UniProtKB">
        <authorList>
            <consortium name="Ensembl"/>
        </authorList>
    </citation>
    <scope>IDENTIFICATION</scope>
</reference>
<accession>A0A3Q3L9T5</accession>
<sequence>MPVHVSLHYQIFIHVPSGKFLTTVTEFGCIPVSTLYQTEQFGWTVISFFNNIIGIADPSLLNPPDFCSNAKTEEEPVDFLSLFH</sequence>
<evidence type="ECO:0000256" key="1">
    <source>
        <dbReference type="ARBA" id="ARBA00010771"/>
    </source>
</evidence>
<dbReference type="Ensembl" id="ENSMAMT00000006445.2">
    <property type="protein sequence ID" value="ENSMAMP00000006269.1"/>
    <property type="gene ID" value="ENSMAMG00000004262.2"/>
</dbReference>
<dbReference type="GO" id="GO:0005764">
    <property type="term" value="C:lysosome"/>
    <property type="evidence" value="ECO:0007669"/>
    <property type="project" value="TreeGrafter"/>
</dbReference>
<evidence type="ECO:0000313" key="3">
    <source>
        <dbReference type="Proteomes" id="UP000261640"/>
    </source>
</evidence>
<dbReference type="GeneTree" id="ENSGT00940000177832"/>
<dbReference type="GO" id="GO:0005576">
    <property type="term" value="C:extracellular region"/>
    <property type="evidence" value="ECO:0007669"/>
    <property type="project" value="InterPro"/>
</dbReference>
<dbReference type="Pfam" id="PF00811">
    <property type="entry name" value="Ependymin"/>
    <property type="match status" value="1"/>
</dbReference>
<evidence type="ECO:0000313" key="2">
    <source>
        <dbReference type="Ensembl" id="ENSMAMP00000006269.1"/>
    </source>
</evidence>